<dbReference type="Proteomes" id="UP000613266">
    <property type="component" value="Unassembled WGS sequence"/>
</dbReference>
<protein>
    <submittedName>
        <fullName evidence="2">BLUF domain-containing protein</fullName>
    </submittedName>
</protein>
<organism evidence="2 3">
    <name type="scientific">Inhella proteolytica</name>
    <dbReference type="NCBI Taxonomy" id="2795029"/>
    <lineage>
        <taxon>Bacteria</taxon>
        <taxon>Pseudomonadati</taxon>
        <taxon>Pseudomonadota</taxon>
        <taxon>Betaproteobacteria</taxon>
        <taxon>Burkholderiales</taxon>
        <taxon>Sphaerotilaceae</taxon>
        <taxon>Inhella</taxon>
    </lineage>
</organism>
<sequence>MLVRLIYASRTQASEAELATILRQSRAHNVPLGVTGLLCHADDWFVQVLEGGRSAVNGLYNTIVRDPRHREVTLLAYSEITERRFAGWSMGQVNLARLNPALVLKYAPTTRLDPFELNGSTLERLFEELIATGAIVCS</sequence>
<reference evidence="2" key="1">
    <citation type="submission" date="2020-12" db="EMBL/GenBank/DDBJ databases">
        <title>The genome sequence of Inhella sp. 1Y17.</title>
        <authorList>
            <person name="Liu Y."/>
        </authorList>
    </citation>
    <scope>NUCLEOTIDE SEQUENCE</scope>
    <source>
        <strain evidence="2">1Y17</strain>
    </source>
</reference>
<evidence type="ECO:0000313" key="2">
    <source>
        <dbReference type="EMBL" id="MBH9577155.1"/>
    </source>
</evidence>
<dbReference type="EMBL" id="JAEDAK010000005">
    <property type="protein sequence ID" value="MBH9577155.1"/>
    <property type="molecule type" value="Genomic_DNA"/>
</dbReference>
<dbReference type="Gene3D" id="3.30.70.100">
    <property type="match status" value="1"/>
</dbReference>
<keyword evidence="3" id="KW-1185">Reference proteome</keyword>
<gene>
    <name evidence="2" type="ORF">I7X39_09565</name>
</gene>
<dbReference type="GO" id="GO:0009882">
    <property type="term" value="F:blue light photoreceptor activity"/>
    <property type="evidence" value="ECO:0007669"/>
    <property type="project" value="InterPro"/>
</dbReference>
<evidence type="ECO:0000259" key="1">
    <source>
        <dbReference type="PROSITE" id="PS50925"/>
    </source>
</evidence>
<dbReference type="RefSeq" id="WP_198110926.1">
    <property type="nucleotide sequence ID" value="NZ_JAEDAK010000005.1"/>
</dbReference>
<dbReference type="InterPro" id="IPR007024">
    <property type="entry name" value="BLUF_domain"/>
</dbReference>
<feature type="domain" description="BLUF" evidence="1">
    <location>
        <begin position="2"/>
        <end position="91"/>
    </location>
</feature>
<comment type="caution">
    <text evidence="2">The sequence shown here is derived from an EMBL/GenBank/DDBJ whole genome shotgun (WGS) entry which is preliminary data.</text>
</comment>
<accession>A0A931J6R2</accession>
<dbReference type="SMART" id="SM01034">
    <property type="entry name" value="BLUF"/>
    <property type="match status" value="1"/>
</dbReference>
<proteinExistence type="predicted"/>
<evidence type="ECO:0000313" key="3">
    <source>
        <dbReference type="Proteomes" id="UP000613266"/>
    </source>
</evidence>
<dbReference type="SUPFAM" id="SSF54975">
    <property type="entry name" value="Acylphosphatase/BLUF domain-like"/>
    <property type="match status" value="1"/>
</dbReference>
<name>A0A931J6R2_9BURK</name>
<dbReference type="Pfam" id="PF04940">
    <property type="entry name" value="BLUF"/>
    <property type="match status" value="1"/>
</dbReference>
<dbReference type="PROSITE" id="PS50925">
    <property type="entry name" value="BLUF"/>
    <property type="match status" value="1"/>
</dbReference>
<dbReference type="InterPro" id="IPR036046">
    <property type="entry name" value="Acylphosphatase-like_dom_sf"/>
</dbReference>
<dbReference type="GO" id="GO:0071949">
    <property type="term" value="F:FAD binding"/>
    <property type="evidence" value="ECO:0007669"/>
    <property type="project" value="InterPro"/>
</dbReference>
<dbReference type="AlphaFoldDB" id="A0A931J6R2"/>